<comment type="caution">
    <text evidence="4">The sequence shown here is derived from an EMBL/GenBank/DDBJ whole genome shotgun (WGS) entry which is preliminary data.</text>
</comment>
<dbReference type="EMBL" id="JACRTL010000007">
    <property type="protein sequence ID" value="MBC8611674.1"/>
    <property type="molecule type" value="Genomic_DNA"/>
</dbReference>
<reference evidence="4" key="1">
    <citation type="submission" date="2020-08" db="EMBL/GenBank/DDBJ databases">
        <title>Genome public.</title>
        <authorList>
            <person name="Liu C."/>
            <person name="Sun Q."/>
        </authorList>
    </citation>
    <scope>NUCLEOTIDE SEQUENCE</scope>
    <source>
        <strain evidence="4">NSJ-15</strain>
    </source>
</reference>
<accession>A0A8J6P2F7</accession>
<dbReference type="Proteomes" id="UP000632659">
    <property type="component" value="Unassembled WGS sequence"/>
</dbReference>
<dbReference type="Gene3D" id="3.30.420.40">
    <property type="match status" value="2"/>
</dbReference>
<dbReference type="Pfam" id="PF00480">
    <property type="entry name" value="ROK"/>
    <property type="match status" value="1"/>
</dbReference>
<name>A0A8J6P2F7_9FIRM</name>
<sequence>MKIVQTKDIRAHNRLKILKYIRQHRNTSRAEISEKMRLNKATVSTIVKEWMDLHILRETQLGTSTGGRKPIMLELIPDAGYCIAIDFDVTKIRVIVTDLNNELRDNYVIPLVGTNFLENYKQLYQYLDRLIATQKPSPYGLIGIGISVRGVVDRDGTIRNIPRLKWSNIDIKTLVEDRYHVPVIVHNDGNLVALTELKQHPQYKELAIINITDVISTGLITNGKLVQGYHGFANALGHHTINCTETEQCTCGKYGCWEQYCSNDAVLKAMNCHLQKPISRIEEFIAMVRMKDPHAVAVLEQFARYLAVGIANIIFILNSEVIIINSVIVSSFPYLIPEILHNILLPITETQDILLSDMGADGPLLGASDLCIDGFFQALANS</sequence>
<dbReference type="AlphaFoldDB" id="A0A8J6P2F7"/>
<dbReference type="Gene3D" id="1.10.10.10">
    <property type="entry name" value="Winged helix-like DNA-binding domain superfamily/Winged helix DNA-binding domain"/>
    <property type="match status" value="1"/>
</dbReference>
<proteinExistence type="inferred from homology"/>
<comment type="function">
    <text evidence="1">Transcriptional repressor of xylose-utilizing enzymes.</text>
</comment>
<gene>
    <name evidence="4" type="ORF">H8702_11295</name>
</gene>
<dbReference type="OrthoDB" id="9796533at2"/>
<keyword evidence="5" id="KW-1185">Reference proteome</keyword>
<dbReference type="InterPro" id="IPR043129">
    <property type="entry name" value="ATPase_NBD"/>
</dbReference>
<dbReference type="PANTHER" id="PTHR18964">
    <property type="entry name" value="ROK (REPRESSOR, ORF, KINASE) FAMILY"/>
    <property type="match status" value="1"/>
</dbReference>
<comment type="similarity">
    <text evidence="2">Belongs to the ROK (NagC/XylR) family.</text>
</comment>
<evidence type="ECO:0000313" key="5">
    <source>
        <dbReference type="Proteomes" id="UP000632659"/>
    </source>
</evidence>
<evidence type="ECO:0000256" key="1">
    <source>
        <dbReference type="ARBA" id="ARBA00002486"/>
    </source>
</evidence>
<dbReference type="GO" id="GO:0042732">
    <property type="term" value="P:D-xylose metabolic process"/>
    <property type="evidence" value="ECO:0007669"/>
    <property type="project" value="UniProtKB-KW"/>
</dbReference>
<dbReference type="RefSeq" id="WP_093989719.1">
    <property type="nucleotide sequence ID" value="NZ_FYDD01000004.1"/>
</dbReference>
<evidence type="ECO:0000256" key="3">
    <source>
        <dbReference type="ARBA" id="ARBA00022629"/>
    </source>
</evidence>
<dbReference type="SUPFAM" id="SSF53067">
    <property type="entry name" value="Actin-like ATPase domain"/>
    <property type="match status" value="1"/>
</dbReference>
<keyword evidence="3" id="KW-0119">Carbohydrate metabolism</keyword>
<dbReference type="InterPro" id="IPR036388">
    <property type="entry name" value="WH-like_DNA-bd_sf"/>
</dbReference>
<dbReference type="PANTHER" id="PTHR18964:SF149">
    <property type="entry name" value="BIFUNCTIONAL UDP-N-ACETYLGLUCOSAMINE 2-EPIMERASE_N-ACETYLMANNOSAMINE KINASE"/>
    <property type="match status" value="1"/>
</dbReference>
<dbReference type="InterPro" id="IPR036390">
    <property type="entry name" value="WH_DNA-bd_sf"/>
</dbReference>
<evidence type="ECO:0000313" key="4">
    <source>
        <dbReference type="EMBL" id="MBC8611674.1"/>
    </source>
</evidence>
<keyword evidence="3" id="KW-0859">Xylose metabolism</keyword>
<protein>
    <submittedName>
        <fullName evidence="4">ROK family protein</fullName>
    </submittedName>
</protein>
<organism evidence="4 5">
    <name type="scientific">Massiliimalia timonensis</name>
    <dbReference type="NCBI Taxonomy" id="1987501"/>
    <lineage>
        <taxon>Bacteria</taxon>
        <taxon>Bacillati</taxon>
        <taxon>Bacillota</taxon>
        <taxon>Clostridia</taxon>
        <taxon>Eubacteriales</taxon>
        <taxon>Oscillospiraceae</taxon>
        <taxon>Massiliimalia</taxon>
    </lineage>
</organism>
<evidence type="ECO:0000256" key="2">
    <source>
        <dbReference type="ARBA" id="ARBA00006479"/>
    </source>
</evidence>
<dbReference type="InterPro" id="IPR000600">
    <property type="entry name" value="ROK"/>
</dbReference>
<dbReference type="Pfam" id="PF13412">
    <property type="entry name" value="HTH_24"/>
    <property type="match status" value="1"/>
</dbReference>
<dbReference type="SUPFAM" id="SSF46785">
    <property type="entry name" value="Winged helix' DNA-binding domain"/>
    <property type="match status" value="1"/>
</dbReference>